<accession>A0A448XIP2</accession>
<dbReference type="Proteomes" id="UP000784294">
    <property type="component" value="Unassembled WGS sequence"/>
</dbReference>
<dbReference type="PANTHER" id="PTHR21301:SF10">
    <property type="entry name" value="REVERSE TRANSCRIPTASE DOMAIN-CONTAINING PROTEIN"/>
    <property type="match status" value="1"/>
</dbReference>
<dbReference type="Pfam" id="PF26215">
    <property type="entry name" value="HTH_animal"/>
    <property type="match status" value="1"/>
</dbReference>
<dbReference type="AlphaFoldDB" id="A0A448XIP2"/>
<dbReference type="EMBL" id="CAAALY010255507">
    <property type="protein sequence ID" value="VEL37612.1"/>
    <property type="molecule type" value="Genomic_DNA"/>
</dbReference>
<evidence type="ECO:0000313" key="3">
    <source>
        <dbReference type="Proteomes" id="UP000784294"/>
    </source>
</evidence>
<reference evidence="2" key="1">
    <citation type="submission" date="2018-11" db="EMBL/GenBank/DDBJ databases">
        <authorList>
            <consortium name="Pathogen Informatics"/>
        </authorList>
    </citation>
    <scope>NUCLEOTIDE SEQUENCE</scope>
</reference>
<comment type="caution">
    <text evidence="2">The sequence shown here is derived from an EMBL/GenBank/DDBJ whole genome shotgun (WGS) entry which is preliminary data.</text>
</comment>
<name>A0A448XIP2_9PLAT</name>
<keyword evidence="3" id="KW-1185">Reference proteome</keyword>
<evidence type="ECO:0000259" key="1">
    <source>
        <dbReference type="Pfam" id="PF26215"/>
    </source>
</evidence>
<feature type="domain" description="Helix-turn-helix" evidence="1">
    <location>
        <begin position="81"/>
        <end position="140"/>
    </location>
</feature>
<sequence>MDPFVTNLVWLQHICYSPRPPLFQSVNPTRASYPDHLQIDKIKITMEVEEDERLSFLDGEVIRSNGALKKKLFRKESYAGIILNLRSHHNYRLKIGIMRSIIIWSLRLTDVELWDEELDKLTMIFLDNYYPNEVIQRNIRAVKSR</sequence>
<dbReference type="OrthoDB" id="10058657at2759"/>
<proteinExistence type="predicted"/>
<protein>
    <recommendedName>
        <fullName evidence="1">Helix-turn-helix domain-containing protein</fullName>
    </recommendedName>
</protein>
<organism evidence="2 3">
    <name type="scientific">Protopolystoma xenopodis</name>
    <dbReference type="NCBI Taxonomy" id="117903"/>
    <lineage>
        <taxon>Eukaryota</taxon>
        <taxon>Metazoa</taxon>
        <taxon>Spiralia</taxon>
        <taxon>Lophotrochozoa</taxon>
        <taxon>Platyhelminthes</taxon>
        <taxon>Monogenea</taxon>
        <taxon>Polyopisthocotylea</taxon>
        <taxon>Polystomatidea</taxon>
        <taxon>Polystomatidae</taxon>
        <taxon>Protopolystoma</taxon>
    </lineage>
</organism>
<dbReference type="PANTHER" id="PTHR21301">
    <property type="entry name" value="REVERSE TRANSCRIPTASE"/>
    <property type="match status" value="1"/>
</dbReference>
<evidence type="ECO:0000313" key="2">
    <source>
        <dbReference type="EMBL" id="VEL37612.1"/>
    </source>
</evidence>
<dbReference type="InterPro" id="IPR058912">
    <property type="entry name" value="HTH_animal"/>
</dbReference>
<gene>
    <name evidence="2" type="ORF">PXEA_LOCUS31052</name>
</gene>